<feature type="region of interest" description="Disordered" evidence="1">
    <location>
        <begin position="194"/>
        <end position="249"/>
    </location>
</feature>
<evidence type="ECO:0000313" key="4">
    <source>
        <dbReference type="Proteomes" id="UP000001660"/>
    </source>
</evidence>
<dbReference type="STRING" id="330214.NIDE1696"/>
<dbReference type="eggNOG" id="COG1629">
    <property type="taxonomic scope" value="Bacteria"/>
</dbReference>
<evidence type="ECO:0000313" key="3">
    <source>
        <dbReference type="EMBL" id="CBK41430.1"/>
    </source>
</evidence>
<protein>
    <recommendedName>
        <fullName evidence="5">DUF4412 domain-containing protein</fullName>
    </recommendedName>
</protein>
<dbReference type="OrthoDB" id="9789570at2"/>
<evidence type="ECO:0000256" key="2">
    <source>
        <dbReference type="SAM" id="SignalP"/>
    </source>
</evidence>
<organism evidence="3 4">
    <name type="scientific">Nitrospira defluvii</name>
    <dbReference type="NCBI Taxonomy" id="330214"/>
    <lineage>
        <taxon>Bacteria</taxon>
        <taxon>Pseudomonadati</taxon>
        <taxon>Nitrospirota</taxon>
        <taxon>Nitrospiria</taxon>
        <taxon>Nitrospirales</taxon>
        <taxon>Nitrospiraceae</taxon>
        <taxon>Nitrospira</taxon>
    </lineage>
</organism>
<keyword evidence="2" id="KW-0732">Signal</keyword>
<dbReference type="KEGG" id="nde:NIDE1696"/>
<dbReference type="Proteomes" id="UP000001660">
    <property type="component" value="Chromosome"/>
</dbReference>
<name>D8PDX1_9BACT</name>
<gene>
    <name evidence="3" type="ORF">NIDE1696</name>
</gene>
<dbReference type="EMBL" id="FP929003">
    <property type="protein sequence ID" value="CBK41430.1"/>
    <property type="molecule type" value="Genomic_DNA"/>
</dbReference>
<sequence length="249" mass="27167">MTLFRSAAMLVSLVLVPLTVTAAPPPEPTVEYSADSTMETEGGMTMKSRVYHTPTKQRMEMGGADGSVTIIRKDKKVVWQVMGDMYMEMPLDQSNAPDMGGFDIQEQTEVGEETVNGLKTTKTKIIATKPDGSKFGGFFWTTKEGVTVKMDLLSKDGDKKMRMASELTNVKIEKQNPALFEVPAGATKNDMGAMMGQGGMPNLDEMMKNAGQERAKEKRSSRSNSGSKSQESETPAAEVNKMLKGLFGR</sequence>
<feature type="chain" id="PRO_5003120007" description="DUF4412 domain-containing protein" evidence="2">
    <location>
        <begin position="23"/>
        <end position="249"/>
    </location>
</feature>
<proteinExistence type="predicted"/>
<dbReference type="AlphaFoldDB" id="D8PDX1"/>
<accession>D8PDX1</accession>
<feature type="compositionally biased region" description="Low complexity" evidence="1">
    <location>
        <begin position="222"/>
        <end position="233"/>
    </location>
</feature>
<evidence type="ECO:0000256" key="1">
    <source>
        <dbReference type="SAM" id="MobiDB-lite"/>
    </source>
</evidence>
<feature type="compositionally biased region" description="Basic and acidic residues" evidence="1">
    <location>
        <begin position="205"/>
        <end position="220"/>
    </location>
</feature>
<evidence type="ECO:0008006" key="5">
    <source>
        <dbReference type="Google" id="ProtNLM"/>
    </source>
</evidence>
<reference evidence="3 4" key="1">
    <citation type="journal article" date="2010" name="Proc. Natl. Acad. Sci. U.S.A.">
        <title>A Nitrospira metagenome illuminates the physiology and evolution of globally important nitrite-oxidizing bacteria.</title>
        <authorList>
            <person name="Lucker S."/>
            <person name="Wagner M."/>
            <person name="Maixner F."/>
            <person name="Pelletier E."/>
            <person name="Koch H."/>
            <person name="Vacherie B."/>
            <person name="Rattei T."/>
            <person name="Sinninghe Damste J."/>
            <person name="Spieck E."/>
            <person name="Le Paslier D."/>
            <person name="Daims H."/>
        </authorList>
    </citation>
    <scope>NUCLEOTIDE SEQUENCE [LARGE SCALE GENOMIC DNA]</scope>
</reference>
<feature type="signal peptide" evidence="2">
    <location>
        <begin position="1"/>
        <end position="22"/>
    </location>
</feature>
<dbReference type="HOGENOM" id="CLU_1114235_0_0_0"/>
<keyword evidence="4" id="KW-1185">Reference proteome</keyword>